<sequence length="251" mass="28050">MLFADDIVLVCKTKAELKRELSRWRRALEDRGFKISRTKTEYLQFNDNEDDEEMRMDDESIKRVAAFKYLGSHVAEDGELDVEHLIRPLHSIPPYHSLPLNHTIRLLISLYSPSVTASLPISPSLALCQQPYQPSNSSVPLTPSVPITESIYSIYGSNSTLIPHHSILSPSLHPIPITASHPHHCIPSPSLHPIPITVPVPITTTNIPPHHNNKHSSPSQHPIPITTSHPHHNIPSPSQHPTPSVPLRMVE</sequence>
<evidence type="ECO:0000313" key="3">
    <source>
        <dbReference type="EMBL" id="KAK4321999.1"/>
    </source>
</evidence>
<keyword evidence="4" id="KW-1185">Reference proteome</keyword>
<feature type="region of interest" description="Disordered" evidence="1">
    <location>
        <begin position="204"/>
        <end position="251"/>
    </location>
</feature>
<organism evidence="3 4">
    <name type="scientific">Petrolisthes manimaculis</name>
    <dbReference type="NCBI Taxonomy" id="1843537"/>
    <lineage>
        <taxon>Eukaryota</taxon>
        <taxon>Metazoa</taxon>
        <taxon>Ecdysozoa</taxon>
        <taxon>Arthropoda</taxon>
        <taxon>Crustacea</taxon>
        <taxon>Multicrustacea</taxon>
        <taxon>Malacostraca</taxon>
        <taxon>Eumalacostraca</taxon>
        <taxon>Eucarida</taxon>
        <taxon>Decapoda</taxon>
        <taxon>Pleocyemata</taxon>
        <taxon>Anomura</taxon>
        <taxon>Galatheoidea</taxon>
        <taxon>Porcellanidae</taxon>
        <taxon>Petrolisthes</taxon>
    </lineage>
</organism>
<evidence type="ECO:0000256" key="1">
    <source>
        <dbReference type="SAM" id="MobiDB-lite"/>
    </source>
</evidence>
<dbReference type="InterPro" id="IPR000477">
    <property type="entry name" value="RT_dom"/>
</dbReference>
<reference evidence="3" key="1">
    <citation type="submission" date="2023-11" db="EMBL/GenBank/DDBJ databases">
        <title>Genome assemblies of two species of porcelain crab, Petrolisthes cinctipes and Petrolisthes manimaculis (Anomura: Porcellanidae).</title>
        <authorList>
            <person name="Angst P."/>
        </authorList>
    </citation>
    <scope>NUCLEOTIDE SEQUENCE</scope>
    <source>
        <strain evidence="3">PB745_02</strain>
        <tissue evidence="3">Gill</tissue>
    </source>
</reference>
<accession>A0AAE1Q7Y5</accession>
<dbReference type="Proteomes" id="UP001292094">
    <property type="component" value="Unassembled WGS sequence"/>
</dbReference>
<evidence type="ECO:0000259" key="2">
    <source>
        <dbReference type="PROSITE" id="PS50878"/>
    </source>
</evidence>
<dbReference type="PROSITE" id="PS50878">
    <property type="entry name" value="RT_POL"/>
    <property type="match status" value="1"/>
</dbReference>
<evidence type="ECO:0000313" key="4">
    <source>
        <dbReference type="Proteomes" id="UP001292094"/>
    </source>
</evidence>
<feature type="domain" description="Reverse transcriptase" evidence="2">
    <location>
        <begin position="1"/>
        <end position="74"/>
    </location>
</feature>
<comment type="caution">
    <text evidence="3">The sequence shown here is derived from an EMBL/GenBank/DDBJ whole genome shotgun (WGS) entry which is preliminary data.</text>
</comment>
<dbReference type="EMBL" id="JAWZYT010000546">
    <property type="protein sequence ID" value="KAK4321999.1"/>
    <property type="molecule type" value="Genomic_DNA"/>
</dbReference>
<proteinExistence type="predicted"/>
<dbReference type="AlphaFoldDB" id="A0AAE1Q7Y5"/>
<name>A0AAE1Q7Y5_9EUCA</name>
<protein>
    <recommendedName>
        <fullName evidence="2">Reverse transcriptase domain-containing protein</fullName>
    </recommendedName>
</protein>
<gene>
    <name evidence="3" type="ORF">Pmani_007235</name>
</gene>